<dbReference type="AlphaFoldDB" id="A0A6J6THX1"/>
<sequence>MVVDQIEAETSGWSGVPSIRLSSERVALVRGAVLMLFVLMVSAVLQLFVASRIQHSASQQRLHDRFRSALATGTAPVGSLDGEGQLVSAGTPVAYLQIPALGVEEVVVEGTSASNLYAGPGHRRDTPLPGQVGRSVIVGRRMLFGGPFSSLNQIKLRNEILATTAQGVFRFVVIGIRRAGDPLPEVPRGRASRLVLATAGGSGLNPSGVLWVDADLQGEAVGGPTRVLTSATLPGEEQAGSSDSRTLWALVLWLQLLLISVIGALWSWHRWGHALTWIVGTPVLLLVSNLVWDEFFRLLPNVV</sequence>
<dbReference type="SUPFAM" id="SSF63817">
    <property type="entry name" value="Sortase"/>
    <property type="match status" value="1"/>
</dbReference>
<keyword evidence="2" id="KW-0812">Transmembrane</keyword>
<evidence type="ECO:0000313" key="4">
    <source>
        <dbReference type="EMBL" id="CAB4746796.1"/>
    </source>
</evidence>
<protein>
    <submittedName>
        <fullName evidence="4">Unannotated protein</fullName>
    </submittedName>
</protein>
<dbReference type="EMBL" id="CAFBLR010000061">
    <property type="protein sequence ID" value="CAB4872096.1"/>
    <property type="molecule type" value="Genomic_DNA"/>
</dbReference>
<keyword evidence="2" id="KW-1133">Transmembrane helix</keyword>
<dbReference type="GO" id="GO:0016787">
    <property type="term" value="F:hydrolase activity"/>
    <property type="evidence" value="ECO:0007669"/>
    <property type="project" value="UniProtKB-KW"/>
</dbReference>
<dbReference type="InterPro" id="IPR005754">
    <property type="entry name" value="Sortase"/>
</dbReference>
<evidence type="ECO:0000313" key="3">
    <source>
        <dbReference type="EMBL" id="CAB4701260.1"/>
    </source>
</evidence>
<evidence type="ECO:0000256" key="1">
    <source>
        <dbReference type="ARBA" id="ARBA00022801"/>
    </source>
</evidence>
<evidence type="ECO:0000313" key="5">
    <source>
        <dbReference type="EMBL" id="CAB4872096.1"/>
    </source>
</evidence>
<reference evidence="4" key="1">
    <citation type="submission" date="2020-05" db="EMBL/GenBank/DDBJ databases">
        <authorList>
            <person name="Chiriac C."/>
            <person name="Salcher M."/>
            <person name="Ghai R."/>
            <person name="Kavagutti S V."/>
        </authorList>
    </citation>
    <scope>NUCLEOTIDE SEQUENCE</scope>
</reference>
<dbReference type="EMBL" id="CAFBQP010000100">
    <property type="protein sequence ID" value="CAB5067444.1"/>
    <property type="molecule type" value="Genomic_DNA"/>
</dbReference>
<evidence type="ECO:0000256" key="2">
    <source>
        <dbReference type="SAM" id="Phobius"/>
    </source>
</evidence>
<dbReference type="EMBL" id="CAEZYY010000007">
    <property type="protein sequence ID" value="CAB4746796.1"/>
    <property type="molecule type" value="Genomic_DNA"/>
</dbReference>
<keyword evidence="1" id="KW-0378">Hydrolase</keyword>
<dbReference type="InterPro" id="IPR023365">
    <property type="entry name" value="Sortase_dom-sf"/>
</dbReference>
<gene>
    <name evidence="3" type="ORF">UFOPK2602_00599</name>
    <name evidence="4" type="ORF">UFOPK2806_00759</name>
    <name evidence="5" type="ORF">UFOPK3417_00799</name>
    <name evidence="6" type="ORF">UFOPK4306_02075</name>
</gene>
<dbReference type="Pfam" id="PF04203">
    <property type="entry name" value="Sortase"/>
    <property type="match status" value="1"/>
</dbReference>
<accession>A0A6J6THX1</accession>
<feature type="transmembrane region" description="Helical" evidence="2">
    <location>
        <begin position="274"/>
        <end position="292"/>
    </location>
</feature>
<evidence type="ECO:0000313" key="6">
    <source>
        <dbReference type="EMBL" id="CAB5067444.1"/>
    </source>
</evidence>
<dbReference type="Gene3D" id="2.40.260.10">
    <property type="entry name" value="Sortase"/>
    <property type="match status" value="1"/>
</dbReference>
<keyword evidence="2" id="KW-0472">Membrane</keyword>
<dbReference type="EMBL" id="CAEZXX010000029">
    <property type="protein sequence ID" value="CAB4701260.1"/>
    <property type="molecule type" value="Genomic_DNA"/>
</dbReference>
<name>A0A6J6THX1_9ZZZZ</name>
<proteinExistence type="predicted"/>
<organism evidence="4">
    <name type="scientific">freshwater metagenome</name>
    <dbReference type="NCBI Taxonomy" id="449393"/>
    <lineage>
        <taxon>unclassified sequences</taxon>
        <taxon>metagenomes</taxon>
        <taxon>ecological metagenomes</taxon>
    </lineage>
</organism>
<feature type="transmembrane region" description="Helical" evidence="2">
    <location>
        <begin position="247"/>
        <end position="268"/>
    </location>
</feature>
<feature type="transmembrane region" description="Helical" evidence="2">
    <location>
        <begin position="27"/>
        <end position="49"/>
    </location>
</feature>